<gene>
    <name evidence="2" type="ORF">JOC83_001405</name>
</gene>
<protein>
    <submittedName>
        <fullName evidence="2">Uncharacterized protein</fullName>
    </submittedName>
</protein>
<keyword evidence="3" id="KW-1185">Reference proteome</keyword>
<keyword evidence="1" id="KW-0812">Transmembrane</keyword>
<organism evidence="2 3">
    <name type="scientific">Priestia iocasae</name>
    <dbReference type="NCBI Taxonomy" id="2291674"/>
    <lineage>
        <taxon>Bacteria</taxon>
        <taxon>Bacillati</taxon>
        <taxon>Bacillota</taxon>
        <taxon>Bacilli</taxon>
        <taxon>Bacillales</taxon>
        <taxon>Bacillaceae</taxon>
        <taxon>Priestia</taxon>
    </lineage>
</organism>
<dbReference type="RefSeq" id="WP_239583392.1">
    <property type="nucleotide sequence ID" value="NZ_JAFBFC010000002.1"/>
</dbReference>
<name>A0ABS2QV24_9BACI</name>
<dbReference type="Proteomes" id="UP000809829">
    <property type="component" value="Unassembled WGS sequence"/>
</dbReference>
<evidence type="ECO:0000256" key="1">
    <source>
        <dbReference type="SAM" id="Phobius"/>
    </source>
</evidence>
<comment type="caution">
    <text evidence="2">The sequence shown here is derived from an EMBL/GenBank/DDBJ whole genome shotgun (WGS) entry which is preliminary data.</text>
</comment>
<dbReference type="Pfam" id="PF26135">
    <property type="entry name" value="YuzI"/>
    <property type="match status" value="1"/>
</dbReference>
<reference evidence="2 3" key="1">
    <citation type="submission" date="2021-01" db="EMBL/GenBank/DDBJ databases">
        <title>Genomic Encyclopedia of Type Strains, Phase IV (KMG-IV): sequencing the most valuable type-strain genomes for metagenomic binning, comparative biology and taxonomic classification.</title>
        <authorList>
            <person name="Goeker M."/>
        </authorList>
    </citation>
    <scope>NUCLEOTIDE SEQUENCE [LARGE SCALE GENOMIC DNA]</scope>
    <source>
        <strain evidence="2 3">DSM 104297</strain>
    </source>
</reference>
<feature type="transmembrane region" description="Helical" evidence="1">
    <location>
        <begin position="28"/>
        <end position="45"/>
    </location>
</feature>
<evidence type="ECO:0000313" key="2">
    <source>
        <dbReference type="EMBL" id="MBM7702571.1"/>
    </source>
</evidence>
<sequence length="53" mass="6399">MIMYLNLLSAGYTYKDYLMFVWTRPECYLFIIGLAVSSVCIYYPNEMRKNNER</sequence>
<evidence type="ECO:0000313" key="3">
    <source>
        <dbReference type="Proteomes" id="UP000809829"/>
    </source>
</evidence>
<accession>A0ABS2QV24</accession>
<dbReference type="EMBL" id="JAFBFC010000002">
    <property type="protein sequence ID" value="MBM7702571.1"/>
    <property type="molecule type" value="Genomic_DNA"/>
</dbReference>
<dbReference type="InterPro" id="IPR058887">
    <property type="entry name" value="YuzI-like"/>
</dbReference>
<proteinExistence type="predicted"/>
<keyword evidence="1" id="KW-1133">Transmembrane helix</keyword>
<keyword evidence="1" id="KW-0472">Membrane</keyword>